<feature type="transmembrane region" description="Helical" evidence="2">
    <location>
        <begin position="29"/>
        <end position="47"/>
    </location>
</feature>
<dbReference type="Proteomes" id="UP000610124">
    <property type="component" value="Unassembled WGS sequence"/>
</dbReference>
<protein>
    <submittedName>
        <fullName evidence="3">Uncharacterized protein</fullName>
    </submittedName>
</protein>
<reference evidence="3" key="2">
    <citation type="submission" date="2020-09" db="EMBL/GenBank/DDBJ databases">
        <authorList>
            <person name="Sun Q."/>
            <person name="Ohkuma M."/>
        </authorList>
    </citation>
    <scope>NUCLEOTIDE SEQUENCE</scope>
    <source>
        <strain evidence="3">JCM 4434</strain>
    </source>
</reference>
<evidence type="ECO:0000313" key="4">
    <source>
        <dbReference type="Proteomes" id="UP000610124"/>
    </source>
</evidence>
<proteinExistence type="predicted"/>
<organism evidence="3 4">
    <name type="scientific">Kitasatospora aureofaciens</name>
    <name type="common">Streptomyces aureofaciens</name>
    <dbReference type="NCBI Taxonomy" id="1894"/>
    <lineage>
        <taxon>Bacteria</taxon>
        <taxon>Bacillati</taxon>
        <taxon>Actinomycetota</taxon>
        <taxon>Actinomycetes</taxon>
        <taxon>Kitasatosporales</taxon>
        <taxon>Streptomycetaceae</taxon>
        <taxon>Kitasatospora</taxon>
    </lineage>
</organism>
<evidence type="ECO:0000256" key="2">
    <source>
        <dbReference type="SAM" id="Phobius"/>
    </source>
</evidence>
<sequence length="164" mass="17111">MVLTAPGPCGIPIAERYGDASGGRTMAGALRLTVMGAVLLLGGLLWGGMPVEAKGGDCGSLWSHSRIHTTMTRDENGMTITSTPEPVECPDAREHRNVLVILVIIMGAAALAAGVAETVRKLLLWSRSVHRRTPPGPRSAPNPPTAPPLGTAPFDPRTPKPPNG</sequence>
<dbReference type="AlphaFoldDB" id="A0A8H9LWP0"/>
<evidence type="ECO:0000313" key="3">
    <source>
        <dbReference type="EMBL" id="GGU95514.1"/>
    </source>
</evidence>
<keyword evidence="2" id="KW-0472">Membrane</keyword>
<feature type="compositionally biased region" description="Pro residues" evidence="1">
    <location>
        <begin position="134"/>
        <end position="147"/>
    </location>
</feature>
<accession>A0A8H9LWP0</accession>
<feature type="transmembrane region" description="Helical" evidence="2">
    <location>
        <begin position="98"/>
        <end position="119"/>
    </location>
</feature>
<dbReference type="EMBL" id="BMUB01000017">
    <property type="protein sequence ID" value="GGU95514.1"/>
    <property type="molecule type" value="Genomic_DNA"/>
</dbReference>
<gene>
    <name evidence="3" type="ORF">GCM10010502_56710</name>
</gene>
<evidence type="ECO:0000256" key="1">
    <source>
        <dbReference type="SAM" id="MobiDB-lite"/>
    </source>
</evidence>
<name>A0A8H9LWP0_KITAU</name>
<comment type="caution">
    <text evidence="3">The sequence shown here is derived from an EMBL/GenBank/DDBJ whole genome shotgun (WGS) entry which is preliminary data.</text>
</comment>
<feature type="region of interest" description="Disordered" evidence="1">
    <location>
        <begin position="131"/>
        <end position="164"/>
    </location>
</feature>
<keyword evidence="2" id="KW-0812">Transmembrane</keyword>
<keyword evidence="2" id="KW-1133">Transmembrane helix</keyword>
<reference evidence="3" key="1">
    <citation type="journal article" date="2014" name="Int. J. Syst. Evol. Microbiol.">
        <title>Complete genome sequence of Corynebacterium casei LMG S-19264T (=DSM 44701T), isolated from a smear-ripened cheese.</title>
        <authorList>
            <consortium name="US DOE Joint Genome Institute (JGI-PGF)"/>
            <person name="Walter F."/>
            <person name="Albersmeier A."/>
            <person name="Kalinowski J."/>
            <person name="Ruckert C."/>
        </authorList>
    </citation>
    <scope>NUCLEOTIDE SEQUENCE</scope>
    <source>
        <strain evidence="3">JCM 4434</strain>
    </source>
</reference>